<dbReference type="InterPro" id="IPR029062">
    <property type="entry name" value="Class_I_gatase-like"/>
</dbReference>
<dbReference type="PANTHER" id="PTHR12969:SF7">
    <property type="entry name" value="INTRAFLAGELLAR TRANSPORT PROTEIN 52 HOMOLOG"/>
    <property type="match status" value="1"/>
</dbReference>
<keyword evidence="1" id="KW-0472">Membrane</keyword>
<keyword evidence="1" id="KW-0812">Transmembrane</keyword>
<dbReference type="PANTHER" id="PTHR12969">
    <property type="entry name" value="NGD5/OSM-6/IFT52"/>
    <property type="match status" value="1"/>
</dbReference>
<dbReference type="InterPro" id="IPR055396">
    <property type="entry name" value="DUF7088"/>
</dbReference>
<dbReference type="InterPro" id="IPR019196">
    <property type="entry name" value="ABC_transp_unknown"/>
</dbReference>
<feature type="transmembrane region" description="Helical" evidence="1">
    <location>
        <begin position="68"/>
        <end position="86"/>
    </location>
</feature>
<evidence type="ECO:0000259" key="3">
    <source>
        <dbReference type="Pfam" id="PF23357"/>
    </source>
</evidence>
<protein>
    <submittedName>
        <fullName evidence="4">ABC-type uncharacterized transport system involved in gliding motility, auxiliary component</fullName>
    </submittedName>
</protein>
<gene>
    <name evidence="4" type="ORF">H1P_2070013</name>
</gene>
<feature type="domain" description="ABC-type uncharacterised transport system" evidence="2">
    <location>
        <begin position="212"/>
        <end position="407"/>
    </location>
</feature>
<dbReference type="Pfam" id="PF09822">
    <property type="entry name" value="ABC_transp_aux"/>
    <property type="match status" value="1"/>
</dbReference>
<accession>A0A563VQ97</accession>
<dbReference type="EMBL" id="CAACVJ010000121">
    <property type="protein sequence ID" value="VEP13603.1"/>
    <property type="molecule type" value="Genomic_DNA"/>
</dbReference>
<evidence type="ECO:0000313" key="4">
    <source>
        <dbReference type="EMBL" id="VEP13603.1"/>
    </source>
</evidence>
<sequence>MTRLLLLLSITLSVAGIVAGTVTGQWYLIPIILLAVGVVFFLTWIGITLQNRSQFWQKRTTEIGINSFISTIAVLTIIVLINFLVIRNPLRIDLTENQIFTLAPQSQAIAENLTQPLKVWIFDRNIDPETQTLLQNYQRYGENFSYQLVDPELEINIAEQFEVESLGEVYLEYGTKRQQIDSPVTPLGTNISEPQLTNAIAKIQQDRTPYMYFLQGHGEPALDTTEEGYSQAISELTERGYVVAPLNLAINPTIPENSDVIAIAKPLRRLLDSEITSLQQYLQNGGNLLLMLMPNTDIGLNSIWQNLGIQLDNRLVIDSNANGNRPPTILIVEQYGDHPITRNFGNGISLFPESRIIQTTEKDNITTTPLVITNENTWAESNLAGEEITFNPQEDLAGPLNIAIALTQESASRMVIFGNGIFATDGWFTQQLNGDLFLNTVDWLTGADQDILSIRPKELTNRRINLTPLQAEIISSLAIAILPLLSFMVAVTIWWRKR</sequence>
<dbReference type="AlphaFoldDB" id="A0A563VQ97"/>
<reference evidence="4 5" key="1">
    <citation type="submission" date="2019-01" db="EMBL/GenBank/DDBJ databases">
        <authorList>
            <person name="Brito A."/>
        </authorList>
    </citation>
    <scope>NUCLEOTIDE SEQUENCE [LARGE SCALE GENOMIC DNA]</scope>
    <source>
        <strain evidence="4">1</strain>
    </source>
</reference>
<evidence type="ECO:0000313" key="5">
    <source>
        <dbReference type="Proteomes" id="UP000320055"/>
    </source>
</evidence>
<name>A0A563VQ97_9CYAN</name>
<feature type="transmembrane region" description="Helical" evidence="1">
    <location>
        <begin position="473"/>
        <end position="495"/>
    </location>
</feature>
<evidence type="ECO:0000256" key="1">
    <source>
        <dbReference type="SAM" id="Phobius"/>
    </source>
</evidence>
<dbReference type="Proteomes" id="UP000320055">
    <property type="component" value="Unassembled WGS sequence"/>
</dbReference>
<feature type="transmembrane region" description="Helical" evidence="1">
    <location>
        <begin position="26"/>
        <end position="47"/>
    </location>
</feature>
<keyword evidence="5" id="KW-1185">Reference proteome</keyword>
<dbReference type="Pfam" id="PF23357">
    <property type="entry name" value="DUF7088"/>
    <property type="match status" value="1"/>
</dbReference>
<feature type="domain" description="DUF7088" evidence="3">
    <location>
        <begin position="96"/>
        <end position="161"/>
    </location>
</feature>
<keyword evidence="1" id="KW-1133">Transmembrane helix</keyword>
<dbReference type="RefSeq" id="WP_144871850.1">
    <property type="nucleotide sequence ID" value="NZ_LR213956.1"/>
</dbReference>
<evidence type="ECO:0000259" key="2">
    <source>
        <dbReference type="Pfam" id="PF09822"/>
    </source>
</evidence>
<dbReference type="InterPro" id="IPR039975">
    <property type="entry name" value="IFT52"/>
</dbReference>
<proteinExistence type="predicted"/>
<dbReference type="SUPFAM" id="SSF52317">
    <property type="entry name" value="Class I glutamine amidotransferase-like"/>
    <property type="match status" value="1"/>
</dbReference>
<dbReference type="OrthoDB" id="501439at2"/>
<organism evidence="4 5">
    <name type="scientific">Hyella patelloides LEGE 07179</name>
    <dbReference type="NCBI Taxonomy" id="945734"/>
    <lineage>
        <taxon>Bacteria</taxon>
        <taxon>Bacillati</taxon>
        <taxon>Cyanobacteriota</taxon>
        <taxon>Cyanophyceae</taxon>
        <taxon>Pleurocapsales</taxon>
        <taxon>Hyellaceae</taxon>
        <taxon>Hyella</taxon>
    </lineage>
</organism>